<keyword evidence="11" id="KW-0921">Nickel transport</keyword>
<evidence type="ECO:0000256" key="13">
    <source>
        <dbReference type="ARBA" id="ARBA00023285"/>
    </source>
</evidence>
<evidence type="ECO:0000313" key="15">
    <source>
        <dbReference type="EMBL" id="QZN94653.1"/>
    </source>
</evidence>
<evidence type="ECO:0000256" key="2">
    <source>
        <dbReference type="ARBA" id="ARBA00004651"/>
    </source>
</evidence>
<feature type="transmembrane region" description="Helical" evidence="14">
    <location>
        <begin position="317"/>
        <end position="340"/>
    </location>
</feature>
<dbReference type="Proteomes" id="UP000825886">
    <property type="component" value="Chromosome"/>
</dbReference>
<dbReference type="PANTHER" id="PTHR40659">
    <property type="entry name" value="NICKEL/COBALT EFFLUX SYSTEM RCNA"/>
    <property type="match status" value="1"/>
</dbReference>
<evidence type="ECO:0000256" key="14">
    <source>
        <dbReference type="RuleBase" id="RU362101"/>
    </source>
</evidence>
<evidence type="ECO:0000256" key="4">
    <source>
        <dbReference type="ARBA" id="ARBA00022426"/>
    </source>
</evidence>
<keyword evidence="7" id="KW-0533">Nickel</keyword>
<evidence type="ECO:0000256" key="12">
    <source>
        <dbReference type="ARBA" id="ARBA00023136"/>
    </source>
</evidence>
<keyword evidence="16" id="KW-1185">Reference proteome</keyword>
<evidence type="ECO:0000256" key="3">
    <source>
        <dbReference type="ARBA" id="ARBA00010428"/>
    </source>
</evidence>
<feature type="transmembrane region" description="Helical" evidence="14">
    <location>
        <begin position="117"/>
        <end position="140"/>
    </location>
</feature>
<evidence type="ECO:0000256" key="6">
    <source>
        <dbReference type="ARBA" id="ARBA00022475"/>
    </source>
</evidence>
<evidence type="ECO:0000256" key="9">
    <source>
        <dbReference type="ARBA" id="ARBA00022989"/>
    </source>
</evidence>
<evidence type="ECO:0000256" key="11">
    <source>
        <dbReference type="ARBA" id="ARBA00023112"/>
    </source>
</evidence>
<evidence type="ECO:0000256" key="1">
    <source>
        <dbReference type="ARBA" id="ARBA00002510"/>
    </source>
</evidence>
<evidence type="ECO:0000256" key="5">
    <source>
        <dbReference type="ARBA" id="ARBA00022448"/>
    </source>
</evidence>
<dbReference type="EMBL" id="CP081864">
    <property type="protein sequence ID" value="QZN94653.1"/>
    <property type="molecule type" value="Genomic_DNA"/>
</dbReference>
<keyword evidence="8 14" id="KW-0812">Transmembrane</keyword>
<comment type="similarity">
    <text evidence="3">Belongs to the NiCoT transporter (TC 2.A.52) family. RcnA subfamily.</text>
</comment>
<keyword evidence="6" id="KW-1003">Cell membrane</keyword>
<evidence type="ECO:0000256" key="8">
    <source>
        <dbReference type="ARBA" id="ARBA00022692"/>
    </source>
</evidence>
<keyword evidence="12 14" id="KW-0472">Membrane</keyword>
<dbReference type="PANTHER" id="PTHR40659:SF1">
    <property type="entry name" value="NICKEL_COBALT EFFLUX SYSTEM RCNA"/>
    <property type="match status" value="1"/>
</dbReference>
<comment type="function">
    <text evidence="1">Efflux system for nickel and cobalt.</text>
</comment>
<feature type="transmembrane region" description="Helical" evidence="14">
    <location>
        <begin position="268"/>
        <end position="296"/>
    </location>
</feature>
<proteinExistence type="inferred from homology"/>
<feature type="transmembrane region" description="Helical" evidence="14">
    <location>
        <begin position="242"/>
        <end position="262"/>
    </location>
</feature>
<dbReference type="Pfam" id="PF03824">
    <property type="entry name" value="NicO"/>
    <property type="match status" value="1"/>
</dbReference>
<evidence type="ECO:0000313" key="16">
    <source>
        <dbReference type="Proteomes" id="UP000825886"/>
    </source>
</evidence>
<dbReference type="InterPro" id="IPR011541">
    <property type="entry name" value="Ni/Co_transpt_high_affinity"/>
</dbReference>
<keyword evidence="9 14" id="KW-1133">Transmembrane helix</keyword>
<evidence type="ECO:0000256" key="7">
    <source>
        <dbReference type="ARBA" id="ARBA00022596"/>
    </source>
</evidence>
<comment type="subcellular location">
    <subcellularLocation>
        <location evidence="2 14">Cell membrane</location>
        <topology evidence="2 14">Multi-pass membrane protein</topology>
    </subcellularLocation>
</comment>
<sequence>MPLTVFEKRKRHRIVRLCFGLWPLAAFLLLLALGAQVALRYWPDILLQSVAWQKVMHQQMSALLEAVHEQPHQAGLSLLAFSLVYGILHAVGPGHGKVVITTYLATHPTQLKNSLKLTLASSLLQGMMAIGLVSVTLGVLQLSSRALHASSFWMEKASFMLVALLGLWLSVRALKRLWAAVTHARHASKPVIQRIHALTAEVRPLPLAPLAPVTDDGVCGCGHRHLPSQEELQRGDGWRTRVAVVFAMGLRPCSGAILVLLFSKVIGVFVWGVASALAMALGTAITLSALALLVFFCRRVIERMGRSRAPVLWQQTAWSTLSLAGGMVLFGAGILLYLSAQPAITGGIRPFS</sequence>
<accession>A0ABX9AIN6</accession>
<dbReference type="RefSeq" id="WP_222157773.1">
    <property type="nucleotide sequence ID" value="NZ_CP081864.1"/>
</dbReference>
<keyword evidence="10" id="KW-0406">Ion transport</keyword>
<feature type="transmembrane region" description="Helical" evidence="14">
    <location>
        <begin position="152"/>
        <end position="171"/>
    </location>
</feature>
<name>A0ABX9AIN6_9ENTR</name>
<keyword evidence="5 14" id="KW-0813">Transport</keyword>
<organism evidence="15 16">
    <name type="scientific">Symbiopectobacterium purcellii</name>
    <dbReference type="NCBI Taxonomy" id="2871826"/>
    <lineage>
        <taxon>Bacteria</taxon>
        <taxon>Pseudomonadati</taxon>
        <taxon>Pseudomonadota</taxon>
        <taxon>Gammaproteobacteria</taxon>
        <taxon>Enterobacterales</taxon>
        <taxon>Enterobacteriaceae</taxon>
    </lineage>
</organism>
<keyword evidence="13" id="KW-0170">Cobalt</keyword>
<gene>
    <name evidence="15" type="ORF">K6K13_15355</name>
</gene>
<dbReference type="InterPro" id="IPR051224">
    <property type="entry name" value="NiCoT_RcnA"/>
</dbReference>
<reference evidence="15 16" key="1">
    <citation type="submission" date="2021-08" db="EMBL/GenBank/DDBJ databases">
        <title>Culture and genomic analysis of Symbiopectobacterium purcellii sp. nov. gen. nov., isolated from the leafhopper Empoasca decipiens.</title>
        <authorList>
            <person name="Nadal-Jimenez P."/>
            <person name="Siozios S."/>
            <person name="Halliday N."/>
            <person name="Camara M."/>
            <person name="Hurst G.D.D."/>
        </authorList>
    </citation>
    <scope>NUCLEOTIDE SEQUENCE [LARGE SCALE GENOMIC DNA]</scope>
    <source>
        <strain evidence="15 16">SyEd1</strain>
    </source>
</reference>
<evidence type="ECO:0000256" key="10">
    <source>
        <dbReference type="ARBA" id="ARBA00023065"/>
    </source>
</evidence>
<keyword evidence="4" id="KW-0171">Cobalt transport</keyword>
<feature type="transmembrane region" description="Helical" evidence="14">
    <location>
        <begin position="83"/>
        <end position="105"/>
    </location>
</feature>
<protein>
    <recommendedName>
        <fullName evidence="14">Nickel/cobalt efflux system</fullName>
    </recommendedName>
</protein>